<name>A0A3N4YQF1_9MICO</name>
<dbReference type="Gene3D" id="4.10.320.10">
    <property type="entry name" value="E3-binding domain"/>
    <property type="match status" value="1"/>
</dbReference>
<dbReference type="SUPFAM" id="SSF53098">
    <property type="entry name" value="Ribonuclease H-like"/>
    <property type="match status" value="1"/>
</dbReference>
<dbReference type="AlphaFoldDB" id="A0A3N4YQF1"/>
<comment type="caution">
    <text evidence="1">The sequence shown here is derived from an EMBL/GenBank/DDBJ whole genome shotgun (WGS) entry which is preliminary data.</text>
</comment>
<accession>A0A3N4YQF1</accession>
<dbReference type="InterPro" id="IPR012337">
    <property type="entry name" value="RNaseH-like_sf"/>
</dbReference>
<dbReference type="OrthoDB" id="190275at2"/>
<evidence type="ECO:0000313" key="1">
    <source>
        <dbReference type="EMBL" id="RPF21564.1"/>
    </source>
</evidence>
<dbReference type="Gene3D" id="3.30.420.10">
    <property type="entry name" value="Ribonuclease H-like superfamily/Ribonuclease H"/>
    <property type="match status" value="1"/>
</dbReference>
<dbReference type="InterPro" id="IPR036397">
    <property type="entry name" value="RNaseH_sf"/>
</dbReference>
<dbReference type="RefSeq" id="WP_123814590.1">
    <property type="nucleotide sequence ID" value="NZ_RKQZ01000001.1"/>
</dbReference>
<dbReference type="GO" id="GO:0016746">
    <property type="term" value="F:acyltransferase activity"/>
    <property type="evidence" value="ECO:0007669"/>
    <property type="project" value="InterPro"/>
</dbReference>
<protein>
    <submittedName>
        <fullName evidence="1">DNA polymerase III epsilon subunit-like protein</fullName>
    </submittedName>
</protein>
<evidence type="ECO:0000313" key="2">
    <source>
        <dbReference type="Proteomes" id="UP000280501"/>
    </source>
</evidence>
<keyword evidence="2" id="KW-1185">Reference proteome</keyword>
<sequence length="389" mass="42196">MTLARSDTGTPAYAVLGIATSGIDLERDTIRDLAVVRLDERGGLVDEWQTTLDDGTFADQGVHVRELLSQMAVVTHNGRLGVEMLRRVLTRAGWDVPAIAQATTLEASFTYLPRLGRRRLADCCTAAGVTGPDGEAPGEARATAELLVRFLTGVAGVPPAHELTGVTLRAWVYPWPARPARAAAPRPRPWDRPAPKPYTLAPPPRHLNARQLADGAAGTLAHEHGYLTLLAEEVALGRLPEPEPATRNRLQERDGTAGLPAVRLLREVAALLRVDDLTTAHRDFVNALIAQAIEEDRYAQEERQELFRLASVLGVPWSVVLEPIVEATPIDFPKVVDNTGSSNRPAVPTGAGPKAIRAWAAANGYVIAPEEKIPWNVVRAFEEAKEQQN</sequence>
<dbReference type="GO" id="GO:0003676">
    <property type="term" value="F:nucleic acid binding"/>
    <property type="evidence" value="ECO:0007669"/>
    <property type="project" value="InterPro"/>
</dbReference>
<reference evidence="1 2" key="1">
    <citation type="submission" date="2018-11" db="EMBL/GenBank/DDBJ databases">
        <title>Sequencing the genomes of 1000 actinobacteria strains.</title>
        <authorList>
            <person name="Klenk H.-P."/>
        </authorList>
    </citation>
    <scope>NUCLEOTIDE SEQUENCE [LARGE SCALE GENOMIC DNA]</scope>
    <source>
        <strain evidence="1 2">DSM 15700</strain>
    </source>
</reference>
<dbReference type="Proteomes" id="UP000280501">
    <property type="component" value="Unassembled WGS sequence"/>
</dbReference>
<gene>
    <name evidence="1" type="ORF">EDD34_2195</name>
</gene>
<proteinExistence type="predicted"/>
<dbReference type="InterPro" id="IPR036625">
    <property type="entry name" value="E3-bd_dom_sf"/>
</dbReference>
<organism evidence="1 2">
    <name type="scientific">Myceligenerans xiligouense</name>
    <dbReference type="NCBI Taxonomy" id="253184"/>
    <lineage>
        <taxon>Bacteria</taxon>
        <taxon>Bacillati</taxon>
        <taxon>Actinomycetota</taxon>
        <taxon>Actinomycetes</taxon>
        <taxon>Micrococcales</taxon>
        <taxon>Promicromonosporaceae</taxon>
        <taxon>Myceligenerans</taxon>
    </lineage>
</organism>
<dbReference type="EMBL" id="RKQZ01000001">
    <property type="protein sequence ID" value="RPF21564.1"/>
    <property type="molecule type" value="Genomic_DNA"/>
</dbReference>